<proteinExistence type="predicted"/>
<dbReference type="InterPro" id="IPR008966">
    <property type="entry name" value="Adhesion_dom_sf"/>
</dbReference>
<protein>
    <submittedName>
        <fullName evidence="1">Type 1 fimbria pilin</fullName>
    </submittedName>
</protein>
<gene>
    <name evidence="1" type="ORF">ABIE04_001989</name>
</gene>
<dbReference type="EMBL" id="JBEPSD010000001">
    <property type="protein sequence ID" value="MET4569662.1"/>
    <property type="molecule type" value="Genomic_DNA"/>
</dbReference>
<name>A0ABV2PX92_9GAMM</name>
<sequence>MTMREGPCCAQYFQTAPAVTSGPVKAIVTFDVFYQ</sequence>
<organism evidence="1 2">
    <name type="scientific">Rhodanobacter soli</name>
    <dbReference type="NCBI Taxonomy" id="590609"/>
    <lineage>
        <taxon>Bacteria</taxon>
        <taxon>Pseudomonadati</taxon>
        <taxon>Pseudomonadota</taxon>
        <taxon>Gammaproteobacteria</taxon>
        <taxon>Lysobacterales</taxon>
        <taxon>Rhodanobacteraceae</taxon>
        <taxon>Rhodanobacter</taxon>
    </lineage>
</organism>
<keyword evidence="2" id="KW-1185">Reference proteome</keyword>
<dbReference type="Gene3D" id="2.60.40.1090">
    <property type="entry name" value="Fimbrial-type adhesion domain"/>
    <property type="match status" value="1"/>
</dbReference>
<dbReference type="InterPro" id="IPR036937">
    <property type="entry name" value="Adhesion_dom_fimbrial_sf"/>
</dbReference>
<accession>A0ABV2PX92</accession>
<dbReference type="SUPFAM" id="SSF49401">
    <property type="entry name" value="Bacterial adhesins"/>
    <property type="match status" value="1"/>
</dbReference>
<reference evidence="1 2" key="1">
    <citation type="submission" date="2024-06" db="EMBL/GenBank/DDBJ databases">
        <title>Sorghum-associated microbial communities from plants grown in Nebraska, USA.</title>
        <authorList>
            <person name="Schachtman D."/>
        </authorList>
    </citation>
    <scope>NUCLEOTIDE SEQUENCE [LARGE SCALE GENOMIC DNA]</scope>
    <source>
        <strain evidence="1 2">1757</strain>
    </source>
</reference>
<evidence type="ECO:0000313" key="1">
    <source>
        <dbReference type="EMBL" id="MET4569662.1"/>
    </source>
</evidence>
<dbReference type="Proteomes" id="UP001549251">
    <property type="component" value="Unassembled WGS sequence"/>
</dbReference>
<evidence type="ECO:0000313" key="2">
    <source>
        <dbReference type="Proteomes" id="UP001549251"/>
    </source>
</evidence>
<comment type="caution">
    <text evidence="1">The sequence shown here is derived from an EMBL/GenBank/DDBJ whole genome shotgun (WGS) entry which is preliminary data.</text>
</comment>